<evidence type="ECO:0000313" key="2">
    <source>
        <dbReference type="Proteomes" id="UP000308038"/>
    </source>
</evidence>
<keyword evidence="2" id="KW-1185">Reference proteome</keyword>
<dbReference type="RefSeq" id="WP_136451231.1">
    <property type="nucleotide sequence ID" value="NZ_SSTI01000004.1"/>
</dbReference>
<protein>
    <recommendedName>
        <fullName evidence="3">Lipoprotein</fullName>
    </recommendedName>
</protein>
<dbReference type="Proteomes" id="UP000308038">
    <property type="component" value="Unassembled WGS sequence"/>
</dbReference>
<gene>
    <name evidence="1" type="ORF">E5988_07235</name>
</gene>
<name>A0ABY2QKS6_9SPHN</name>
<accession>A0ABY2QKS6</accession>
<comment type="caution">
    <text evidence="1">The sequence shown here is derived from an EMBL/GenBank/DDBJ whole genome shotgun (WGS) entry which is preliminary data.</text>
</comment>
<dbReference type="PROSITE" id="PS51257">
    <property type="entry name" value="PROKAR_LIPOPROTEIN"/>
    <property type="match status" value="1"/>
</dbReference>
<evidence type="ECO:0008006" key="3">
    <source>
        <dbReference type="Google" id="ProtNLM"/>
    </source>
</evidence>
<proteinExistence type="predicted"/>
<organism evidence="1 2">
    <name type="scientific">Sphingomonas olei</name>
    <dbReference type="NCBI Taxonomy" id="1886787"/>
    <lineage>
        <taxon>Bacteria</taxon>
        <taxon>Pseudomonadati</taxon>
        <taxon>Pseudomonadota</taxon>
        <taxon>Alphaproteobacteria</taxon>
        <taxon>Sphingomonadales</taxon>
        <taxon>Sphingomonadaceae</taxon>
        <taxon>Sphingomonas</taxon>
    </lineage>
</organism>
<reference evidence="1 2" key="1">
    <citation type="submission" date="2019-04" db="EMBL/GenBank/DDBJ databases">
        <title>Microbes associate with the intestines of laboratory mice.</title>
        <authorList>
            <person name="Navarre W."/>
            <person name="Wong E."/>
            <person name="Huang K.C."/>
            <person name="Tropini C."/>
            <person name="Ng K."/>
            <person name="Yu B."/>
        </authorList>
    </citation>
    <scope>NUCLEOTIDE SEQUENCE [LARGE SCALE GENOMIC DNA]</scope>
    <source>
        <strain evidence="1 2">NM83_B4-11</strain>
    </source>
</reference>
<dbReference type="EMBL" id="SSTI01000004">
    <property type="protein sequence ID" value="THG40601.1"/>
    <property type="molecule type" value="Genomic_DNA"/>
</dbReference>
<sequence>MKPGLFLAPLLLLVAGCDGTTVTQEAEQINVGNYAKEVLALPEGDLRIVLFRAIQDAGVPCQGVVSAEQVGTNPNRPQWRAKCTDGSYNLVTVDPNGTALVISPKSP</sequence>
<evidence type="ECO:0000313" key="1">
    <source>
        <dbReference type="EMBL" id="THG40601.1"/>
    </source>
</evidence>